<sequence length="267" mass="30946">MKENIKNHQQKFKRLNKARRSGCICIHGNLNTCSGICMHSMGFVKLKQKIRQKNKYRKEEHRRNTGLCHIWLKHYNGKPRRTNDSKQIIPSSSSKMTYAEVVRLPVHAKGDQTKTTFDIKANIACKILRFDYWSPLKLENNSSWANIACKILRYDCGSPINIENNLYQAKIACKILRCDYGSSINLENNLYRANIACKILRCEYGSSINIENNLYHANIACKKMRCDYGSSINLENNLYWGYIAYGILRCDYQSIQIILGNIVLRCM</sequence>
<gene>
    <name evidence="1" type="ORF">MEDL_15084</name>
</gene>
<accession>A0A8S3R5R6</accession>
<evidence type="ECO:0000313" key="2">
    <source>
        <dbReference type="Proteomes" id="UP000683360"/>
    </source>
</evidence>
<dbReference type="Proteomes" id="UP000683360">
    <property type="component" value="Unassembled WGS sequence"/>
</dbReference>
<protein>
    <submittedName>
        <fullName evidence="1">Maa</fullName>
        <ecNumber evidence="1">2.3.1.79</ecNumber>
    </submittedName>
</protein>
<evidence type="ECO:0000313" key="1">
    <source>
        <dbReference type="EMBL" id="CAG2200435.1"/>
    </source>
</evidence>
<proteinExistence type="predicted"/>
<reference evidence="1" key="1">
    <citation type="submission" date="2021-03" db="EMBL/GenBank/DDBJ databases">
        <authorList>
            <person name="Bekaert M."/>
        </authorList>
    </citation>
    <scope>NUCLEOTIDE SEQUENCE</scope>
</reference>
<organism evidence="1 2">
    <name type="scientific">Mytilus edulis</name>
    <name type="common">Blue mussel</name>
    <dbReference type="NCBI Taxonomy" id="6550"/>
    <lineage>
        <taxon>Eukaryota</taxon>
        <taxon>Metazoa</taxon>
        <taxon>Spiralia</taxon>
        <taxon>Lophotrochozoa</taxon>
        <taxon>Mollusca</taxon>
        <taxon>Bivalvia</taxon>
        <taxon>Autobranchia</taxon>
        <taxon>Pteriomorphia</taxon>
        <taxon>Mytilida</taxon>
        <taxon>Mytiloidea</taxon>
        <taxon>Mytilidae</taxon>
        <taxon>Mytilinae</taxon>
        <taxon>Mytilus</taxon>
    </lineage>
</organism>
<name>A0A8S3R5R6_MYTED</name>
<comment type="caution">
    <text evidence="1">The sequence shown here is derived from an EMBL/GenBank/DDBJ whole genome shotgun (WGS) entry which is preliminary data.</text>
</comment>
<dbReference type="GO" id="GO:0008925">
    <property type="term" value="F:maltose O-acetyltransferase activity"/>
    <property type="evidence" value="ECO:0007669"/>
    <property type="project" value="UniProtKB-EC"/>
</dbReference>
<dbReference type="EC" id="2.3.1.79" evidence="1"/>
<keyword evidence="2" id="KW-1185">Reference proteome</keyword>
<keyword evidence="1" id="KW-0012">Acyltransferase</keyword>
<dbReference type="EMBL" id="CAJPWZ010000745">
    <property type="protein sequence ID" value="CAG2200435.1"/>
    <property type="molecule type" value="Genomic_DNA"/>
</dbReference>
<dbReference type="AlphaFoldDB" id="A0A8S3R5R6"/>
<keyword evidence="1" id="KW-0808">Transferase</keyword>